<dbReference type="Proteomes" id="UP000187429">
    <property type="component" value="Unassembled WGS sequence"/>
</dbReference>
<dbReference type="EMBL" id="LSSM01005170">
    <property type="protein sequence ID" value="OMJ13229.1"/>
    <property type="molecule type" value="Genomic_DNA"/>
</dbReference>
<accession>A0A1R1XF21</accession>
<evidence type="ECO:0000313" key="2">
    <source>
        <dbReference type="Proteomes" id="UP000187429"/>
    </source>
</evidence>
<name>A0A1R1XF21_9FUNG</name>
<organism evidence="1 2">
    <name type="scientific">Smittium culicis</name>
    <dbReference type="NCBI Taxonomy" id="133412"/>
    <lineage>
        <taxon>Eukaryota</taxon>
        <taxon>Fungi</taxon>
        <taxon>Fungi incertae sedis</taxon>
        <taxon>Zoopagomycota</taxon>
        <taxon>Kickxellomycotina</taxon>
        <taxon>Harpellomycetes</taxon>
        <taxon>Harpellales</taxon>
        <taxon>Legeriomycetaceae</taxon>
        <taxon>Smittium</taxon>
    </lineage>
</organism>
<comment type="caution">
    <text evidence="1">The sequence shown here is derived from an EMBL/GenBank/DDBJ whole genome shotgun (WGS) entry which is preliminary data.</text>
</comment>
<proteinExistence type="predicted"/>
<sequence length="99" mass="11535">MSRFKKNTIDQNLVPINHGNNISENICNYDANNSNEKKYKKIIILSTPVSEDSHRYNTPTELEIMTEKARNNQITQAQYIEFEKQYFAENFSESAAEIN</sequence>
<protein>
    <submittedName>
        <fullName evidence="1">Uncharacterized protein</fullName>
    </submittedName>
</protein>
<dbReference type="AlphaFoldDB" id="A0A1R1XF21"/>
<reference evidence="2" key="1">
    <citation type="submission" date="2017-01" db="EMBL/GenBank/DDBJ databases">
        <authorList>
            <person name="Wang Y."/>
            <person name="White M."/>
            <person name="Kvist S."/>
            <person name="Moncalvo J.-M."/>
        </authorList>
    </citation>
    <scope>NUCLEOTIDE SEQUENCE [LARGE SCALE GENOMIC DNA]</scope>
    <source>
        <strain evidence="2">ID-206-W2</strain>
    </source>
</reference>
<evidence type="ECO:0000313" key="1">
    <source>
        <dbReference type="EMBL" id="OMJ13229.1"/>
    </source>
</evidence>
<gene>
    <name evidence="1" type="ORF">AYI69_g9077</name>
</gene>
<keyword evidence="2" id="KW-1185">Reference proteome</keyword>